<accession>A0A914YD58</accession>
<name>A0A914YD58_9BILA</name>
<feature type="compositionally biased region" description="Basic residues" evidence="1">
    <location>
        <begin position="174"/>
        <end position="190"/>
    </location>
</feature>
<evidence type="ECO:0000313" key="2">
    <source>
        <dbReference type="Proteomes" id="UP000887577"/>
    </source>
</evidence>
<organism evidence="2 3">
    <name type="scientific">Panagrolaimus superbus</name>
    <dbReference type="NCBI Taxonomy" id="310955"/>
    <lineage>
        <taxon>Eukaryota</taxon>
        <taxon>Metazoa</taxon>
        <taxon>Ecdysozoa</taxon>
        <taxon>Nematoda</taxon>
        <taxon>Chromadorea</taxon>
        <taxon>Rhabditida</taxon>
        <taxon>Tylenchina</taxon>
        <taxon>Panagrolaimomorpha</taxon>
        <taxon>Panagrolaimoidea</taxon>
        <taxon>Panagrolaimidae</taxon>
        <taxon>Panagrolaimus</taxon>
    </lineage>
</organism>
<feature type="compositionally biased region" description="Basic and acidic residues" evidence="1">
    <location>
        <begin position="191"/>
        <end position="201"/>
    </location>
</feature>
<reference evidence="3" key="1">
    <citation type="submission" date="2022-11" db="UniProtKB">
        <authorList>
            <consortium name="WormBaseParasite"/>
        </authorList>
    </citation>
    <scope>IDENTIFICATION</scope>
</reference>
<sequence>MHICDFRHPESAHASANLDITQPQKASISATVNIVEKCGDKSPQKSPNLFNSCKPSIKQTISDTFSPSKKSLASINSSKVSSNTTLSTTVSSSTTASGAPSSAPSTARDPPNKSQSGSGGGGGGFQGKSEIDLSAPLSRLGLTMASEKSEGSLAEKLSRSFFDLTHGSQDRLQKWKNKLQTGKRSHHSKNSSKDSSEPPDV</sequence>
<proteinExistence type="predicted"/>
<feature type="compositionally biased region" description="Gly residues" evidence="1">
    <location>
        <begin position="117"/>
        <end position="126"/>
    </location>
</feature>
<protein>
    <submittedName>
        <fullName evidence="3">Uncharacterized protein</fullName>
    </submittedName>
</protein>
<evidence type="ECO:0000313" key="3">
    <source>
        <dbReference type="WBParaSite" id="PSU_v2.g1539.t1"/>
    </source>
</evidence>
<feature type="region of interest" description="Disordered" evidence="1">
    <location>
        <begin position="83"/>
        <end position="132"/>
    </location>
</feature>
<dbReference type="AlphaFoldDB" id="A0A914YD58"/>
<dbReference type="WBParaSite" id="PSU_v2.g1539.t1">
    <property type="protein sequence ID" value="PSU_v2.g1539.t1"/>
    <property type="gene ID" value="PSU_v2.g1539"/>
</dbReference>
<keyword evidence="2" id="KW-1185">Reference proteome</keyword>
<feature type="compositionally biased region" description="Low complexity" evidence="1">
    <location>
        <begin position="83"/>
        <end position="107"/>
    </location>
</feature>
<dbReference type="Proteomes" id="UP000887577">
    <property type="component" value="Unplaced"/>
</dbReference>
<feature type="region of interest" description="Disordered" evidence="1">
    <location>
        <begin position="164"/>
        <end position="201"/>
    </location>
</feature>
<evidence type="ECO:0000256" key="1">
    <source>
        <dbReference type="SAM" id="MobiDB-lite"/>
    </source>
</evidence>